<dbReference type="InterPro" id="IPR047788">
    <property type="entry name" value="LysR-like_Sec_metab"/>
</dbReference>
<dbReference type="PANTHER" id="PTHR30126">
    <property type="entry name" value="HTH-TYPE TRANSCRIPTIONAL REGULATOR"/>
    <property type="match status" value="1"/>
</dbReference>
<keyword evidence="4" id="KW-0804">Transcription</keyword>
<evidence type="ECO:0000259" key="5">
    <source>
        <dbReference type="PROSITE" id="PS50931"/>
    </source>
</evidence>
<feature type="domain" description="HTH lysR-type" evidence="5">
    <location>
        <begin position="1"/>
        <end position="58"/>
    </location>
</feature>
<dbReference type="RefSeq" id="WP_075865237.1">
    <property type="nucleotide sequence ID" value="NZ_BDJL01000030.1"/>
</dbReference>
<comment type="caution">
    <text evidence="6">The sequence shown here is derived from an EMBL/GenBank/DDBJ whole genome shotgun (WGS) entry which is preliminary data.</text>
</comment>
<dbReference type="SUPFAM" id="SSF53850">
    <property type="entry name" value="Periplasmic binding protein-like II"/>
    <property type="match status" value="1"/>
</dbReference>
<dbReference type="GO" id="GO:0003700">
    <property type="term" value="F:DNA-binding transcription factor activity"/>
    <property type="evidence" value="ECO:0007669"/>
    <property type="project" value="InterPro"/>
</dbReference>
<name>A0A1L8D1T4_9THEO</name>
<evidence type="ECO:0000313" key="7">
    <source>
        <dbReference type="Proteomes" id="UP000187338"/>
    </source>
</evidence>
<dbReference type="SUPFAM" id="SSF46785">
    <property type="entry name" value="Winged helix' DNA-binding domain"/>
    <property type="match status" value="1"/>
</dbReference>
<protein>
    <submittedName>
        <fullName evidence="6">LysR family transcriptional regulator</fullName>
    </submittedName>
</protein>
<proteinExistence type="inferred from homology"/>
<evidence type="ECO:0000313" key="6">
    <source>
        <dbReference type="EMBL" id="GAV25067.1"/>
    </source>
</evidence>
<organism evidence="6 7">
    <name type="scientific">Carboxydothermus islandicus</name>
    <dbReference type="NCBI Taxonomy" id="661089"/>
    <lineage>
        <taxon>Bacteria</taxon>
        <taxon>Bacillati</taxon>
        <taxon>Bacillota</taxon>
        <taxon>Clostridia</taxon>
        <taxon>Thermoanaerobacterales</taxon>
        <taxon>Thermoanaerobacteraceae</taxon>
        <taxon>Carboxydothermus</taxon>
    </lineage>
</organism>
<dbReference type="Pfam" id="PF00126">
    <property type="entry name" value="HTH_1"/>
    <property type="match status" value="1"/>
</dbReference>
<dbReference type="InterPro" id="IPR036388">
    <property type="entry name" value="WH-like_DNA-bd_sf"/>
</dbReference>
<dbReference type="EMBL" id="BDJL01000030">
    <property type="protein sequence ID" value="GAV25067.1"/>
    <property type="molecule type" value="Genomic_DNA"/>
</dbReference>
<evidence type="ECO:0000256" key="2">
    <source>
        <dbReference type="ARBA" id="ARBA00023015"/>
    </source>
</evidence>
<dbReference type="PANTHER" id="PTHR30126:SF64">
    <property type="entry name" value="HTH-TYPE TRANSCRIPTIONAL REGULATOR CITR"/>
    <property type="match status" value="1"/>
</dbReference>
<dbReference type="NCBIfam" id="NF040786">
    <property type="entry name" value="LysR_Sec_metab"/>
    <property type="match status" value="1"/>
</dbReference>
<keyword evidence="3" id="KW-0238">DNA-binding</keyword>
<dbReference type="OrthoDB" id="9785745at2"/>
<dbReference type="Proteomes" id="UP000187338">
    <property type="component" value="Unassembled WGS sequence"/>
</dbReference>
<dbReference type="Gene3D" id="1.10.10.10">
    <property type="entry name" value="Winged helix-like DNA-binding domain superfamily/Winged helix DNA-binding domain"/>
    <property type="match status" value="1"/>
</dbReference>
<keyword evidence="2" id="KW-0805">Transcription regulation</keyword>
<dbReference type="CDD" id="cd08420">
    <property type="entry name" value="PBP2_CysL_like"/>
    <property type="match status" value="1"/>
</dbReference>
<gene>
    <name evidence="6" type="ORF">ciss_10000</name>
</gene>
<dbReference type="STRING" id="661089.ciss_10000"/>
<accession>A0A1L8D1T4</accession>
<evidence type="ECO:0000256" key="4">
    <source>
        <dbReference type="ARBA" id="ARBA00023163"/>
    </source>
</evidence>
<dbReference type="InterPro" id="IPR005119">
    <property type="entry name" value="LysR_subst-bd"/>
</dbReference>
<keyword evidence="7" id="KW-1185">Reference proteome</keyword>
<dbReference type="PROSITE" id="PS50931">
    <property type="entry name" value="HTH_LYSR"/>
    <property type="match status" value="1"/>
</dbReference>
<dbReference type="InterPro" id="IPR036390">
    <property type="entry name" value="WH_DNA-bd_sf"/>
</dbReference>
<sequence length="301" mass="33728">MKVEYFKTFITVVNEKSLSKAGKLLNLTQPAITKHLQSLEEYFNTILLERNVKGIKLTDDGALLYKYAQEILKILEEVEQNISGNKENPKGILNIGASNIPGQYLLPLLLGRYNSAYPQVKVNLEISDTGDVVAKILDGVYDVGAVGSEIKNPRLEFVPFFKDELVFILPANHPLTQNEVLEPDDLLKIPLIWREKGSGTRMFLEKALKNFGISEKKLKIVMELGSNQAVLTAVEGGLGGAFCSEIAVRKATKLGLVSVHRIKGLTLQRDLFLLYLKRKKQHPLINHFINLALSEFSSQRR</sequence>
<reference evidence="7" key="1">
    <citation type="submission" date="2016-12" db="EMBL/GenBank/DDBJ databases">
        <title>Draft Genome Sequences od Carboxydothermus pertinax and islandicus, Hydrogenogenic Carboxydotrophic Bacteria.</title>
        <authorList>
            <person name="Fukuyama Y."/>
            <person name="Ohmae K."/>
            <person name="Yoneda Y."/>
            <person name="Yoshida T."/>
            <person name="Sako Y."/>
        </authorList>
    </citation>
    <scope>NUCLEOTIDE SEQUENCE [LARGE SCALE GENOMIC DNA]</scope>
    <source>
        <strain evidence="7">SET</strain>
    </source>
</reference>
<dbReference type="AlphaFoldDB" id="A0A1L8D1T4"/>
<dbReference type="GO" id="GO:0000976">
    <property type="term" value="F:transcription cis-regulatory region binding"/>
    <property type="evidence" value="ECO:0007669"/>
    <property type="project" value="TreeGrafter"/>
</dbReference>
<dbReference type="Pfam" id="PF03466">
    <property type="entry name" value="LysR_substrate"/>
    <property type="match status" value="1"/>
</dbReference>
<comment type="similarity">
    <text evidence="1">Belongs to the LysR transcriptional regulatory family.</text>
</comment>
<dbReference type="Gene3D" id="3.40.190.290">
    <property type="match status" value="1"/>
</dbReference>
<evidence type="ECO:0000256" key="1">
    <source>
        <dbReference type="ARBA" id="ARBA00009437"/>
    </source>
</evidence>
<dbReference type="PRINTS" id="PR00039">
    <property type="entry name" value="HTHLYSR"/>
</dbReference>
<dbReference type="InterPro" id="IPR000847">
    <property type="entry name" value="LysR_HTH_N"/>
</dbReference>
<evidence type="ECO:0000256" key="3">
    <source>
        <dbReference type="ARBA" id="ARBA00023125"/>
    </source>
</evidence>